<protein>
    <submittedName>
        <fullName evidence="5">Xanthine dehydrogenase family protein subunit M</fullName>
    </submittedName>
</protein>
<dbReference type="InterPro" id="IPR016167">
    <property type="entry name" value="FAD-bd_PCMH_sub1"/>
</dbReference>
<dbReference type="Gene3D" id="3.30.465.10">
    <property type="match status" value="1"/>
</dbReference>
<dbReference type="Gene3D" id="3.30.390.50">
    <property type="entry name" value="CO dehydrogenase flavoprotein, C-terminal domain"/>
    <property type="match status" value="1"/>
</dbReference>
<dbReference type="InterPro" id="IPR002346">
    <property type="entry name" value="Mopterin_DH_FAD-bd"/>
</dbReference>
<dbReference type="KEGG" id="srub:C2R22_00255"/>
<dbReference type="GO" id="GO:0071949">
    <property type="term" value="F:FAD binding"/>
    <property type="evidence" value="ECO:0007669"/>
    <property type="project" value="InterPro"/>
</dbReference>
<dbReference type="PANTHER" id="PTHR42659:SF2">
    <property type="entry name" value="XANTHINE DEHYDROGENASE SUBUNIT C-RELATED"/>
    <property type="match status" value="1"/>
</dbReference>
<dbReference type="RefSeq" id="WP_103423794.1">
    <property type="nucleotide sequence ID" value="NZ_CP026309.1"/>
</dbReference>
<keyword evidence="2" id="KW-0274">FAD</keyword>
<dbReference type="InterPro" id="IPR016166">
    <property type="entry name" value="FAD-bd_PCMH"/>
</dbReference>
<dbReference type="InterPro" id="IPR036683">
    <property type="entry name" value="CO_DH_flav_C_dom_sf"/>
</dbReference>
<evidence type="ECO:0000313" key="6">
    <source>
        <dbReference type="Proteomes" id="UP000236584"/>
    </source>
</evidence>
<gene>
    <name evidence="5" type="ORF">C2R22_00255</name>
</gene>
<dbReference type="EMBL" id="CP026309">
    <property type="protein sequence ID" value="AUV80286.1"/>
    <property type="molecule type" value="Genomic_DNA"/>
</dbReference>
<evidence type="ECO:0000313" key="5">
    <source>
        <dbReference type="EMBL" id="AUV80286.1"/>
    </source>
</evidence>
<dbReference type="FunFam" id="3.30.465.10:FF:000017">
    <property type="entry name" value="Xanthine dehydrogenase, FAD binding subunit"/>
    <property type="match status" value="1"/>
</dbReference>
<dbReference type="PROSITE" id="PS51387">
    <property type="entry name" value="FAD_PCMH"/>
    <property type="match status" value="1"/>
</dbReference>
<dbReference type="Pfam" id="PF03450">
    <property type="entry name" value="CO_deh_flav_C"/>
    <property type="match status" value="1"/>
</dbReference>
<evidence type="ECO:0000259" key="4">
    <source>
        <dbReference type="PROSITE" id="PS51387"/>
    </source>
</evidence>
<dbReference type="Gene3D" id="3.30.43.10">
    <property type="entry name" value="Uridine Diphospho-n-acetylenolpyruvylglucosamine Reductase, domain 2"/>
    <property type="match status" value="1"/>
</dbReference>
<dbReference type="PANTHER" id="PTHR42659">
    <property type="entry name" value="XANTHINE DEHYDROGENASE SUBUNIT C-RELATED"/>
    <property type="match status" value="1"/>
</dbReference>
<evidence type="ECO:0000256" key="1">
    <source>
        <dbReference type="ARBA" id="ARBA00022630"/>
    </source>
</evidence>
<keyword evidence="1" id="KW-0285">Flavoprotein</keyword>
<evidence type="ECO:0000256" key="3">
    <source>
        <dbReference type="ARBA" id="ARBA00023002"/>
    </source>
</evidence>
<dbReference type="GeneID" id="35590474"/>
<proteinExistence type="predicted"/>
<organism evidence="5 6">
    <name type="scientific">Salinigranum rubrum</name>
    <dbReference type="NCBI Taxonomy" id="755307"/>
    <lineage>
        <taxon>Archaea</taxon>
        <taxon>Methanobacteriati</taxon>
        <taxon>Methanobacteriota</taxon>
        <taxon>Stenosarchaea group</taxon>
        <taxon>Halobacteria</taxon>
        <taxon>Halobacteriales</taxon>
        <taxon>Haloferacaceae</taxon>
        <taxon>Salinigranum</taxon>
    </lineage>
</organism>
<dbReference type="InterPro" id="IPR005107">
    <property type="entry name" value="CO_DH_flav_C"/>
</dbReference>
<dbReference type="Pfam" id="PF00941">
    <property type="entry name" value="FAD_binding_5"/>
    <property type="match status" value="1"/>
</dbReference>
<dbReference type="InterPro" id="IPR036318">
    <property type="entry name" value="FAD-bd_PCMH-like_sf"/>
</dbReference>
<dbReference type="InterPro" id="IPR051312">
    <property type="entry name" value="Diverse_Substr_Oxidored"/>
</dbReference>
<feature type="domain" description="FAD-binding PCMH-type" evidence="4">
    <location>
        <begin position="1"/>
        <end position="176"/>
    </location>
</feature>
<reference evidence="5 6" key="1">
    <citation type="submission" date="2018-01" db="EMBL/GenBank/DDBJ databases">
        <title>Complete genome sequence of Salinigranum rubrum GX10T, an extremely halophilic archaeon isolated from a marine solar saltern.</title>
        <authorList>
            <person name="Han S."/>
        </authorList>
    </citation>
    <scope>NUCLEOTIDE SEQUENCE [LARGE SCALE GENOMIC DNA]</scope>
    <source>
        <strain evidence="5 6">GX10</strain>
    </source>
</reference>
<dbReference type="InterPro" id="IPR016169">
    <property type="entry name" value="FAD-bd_PCMH_sub2"/>
</dbReference>
<name>A0A2I8VEE4_9EURY</name>
<dbReference type="GO" id="GO:0016491">
    <property type="term" value="F:oxidoreductase activity"/>
    <property type="evidence" value="ECO:0007669"/>
    <property type="project" value="UniProtKB-KW"/>
</dbReference>
<dbReference type="Proteomes" id="UP000236584">
    <property type="component" value="Chromosome"/>
</dbReference>
<keyword evidence="6" id="KW-1185">Reference proteome</keyword>
<dbReference type="OrthoDB" id="19205at2157"/>
<dbReference type="SMART" id="SM01092">
    <property type="entry name" value="CO_deh_flav_C"/>
    <property type="match status" value="1"/>
</dbReference>
<dbReference type="SUPFAM" id="SSF55447">
    <property type="entry name" value="CO dehydrogenase flavoprotein C-terminal domain-like"/>
    <property type="match status" value="1"/>
</dbReference>
<evidence type="ECO:0000256" key="2">
    <source>
        <dbReference type="ARBA" id="ARBA00022827"/>
    </source>
</evidence>
<sequence>MFPAEFDYFRATTVDEALALLDANPEAELLAGGHSLLPTMKLGLASPPAVVDISGIDALSGVEVDGEVARVGALTRYVTLADDAALERASPAVTAAAAAIGDVQVRNRGTIGGNLAHADPASDLPAAVLASDATLVLVGPDGERTVPADDFFLAIFTTAKEEGELLARVELPVLGEESVGVYVKKPSPSSGYAVVGVAAVLGFEDGVVTNARVAANGAFDHATRLPGTEDALVDESLDDGVIETAAAAAMDGLDESALMADHHVSADYRAELLRAYTARALTQAAERADTPVAAD</sequence>
<dbReference type="AlphaFoldDB" id="A0A2I8VEE4"/>
<dbReference type="SUPFAM" id="SSF56176">
    <property type="entry name" value="FAD-binding/transporter-associated domain-like"/>
    <property type="match status" value="1"/>
</dbReference>
<keyword evidence="3" id="KW-0560">Oxidoreductase</keyword>
<accession>A0A2I8VEE4</accession>